<dbReference type="Gene3D" id="3.40.50.1000">
    <property type="entry name" value="HAD superfamily/HAD-like"/>
    <property type="match status" value="1"/>
</dbReference>
<dbReference type="InterPro" id="IPR041492">
    <property type="entry name" value="HAD_2"/>
</dbReference>
<dbReference type="SFLD" id="SFLDS00003">
    <property type="entry name" value="Haloacid_Dehalogenase"/>
    <property type="match status" value="1"/>
</dbReference>
<dbReference type="PRINTS" id="PR00413">
    <property type="entry name" value="HADHALOGNASE"/>
</dbReference>
<dbReference type="InterPro" id="IPR006439">
    <property type="entry name" value="HAD-SF_hydro_IA"/>
</dbReference>
<dbReference type="Pfam" id="PF13419">
    <property type="entry name" value="HAD_2"/>
    <property type="match status" value="1"/>
</dbReference>
<dbReference type="AlphaFoldDB" id="A0A1F7GIF5"/>
<organism evidence="1 2">
    <name type="scientific">Candidatus Roizmanbacteria bacterium RIFCSPHIGHO2_01_FULL_39_24</name>
    <dbReference type="NCBI Taxonomy" id="1802032"/>
    <lineage>
        <taxon>Bacteria</taxon>
        <taxon>Candidatus Roizmaniibacteriota</taxon>
    </lineage>
</organism>
<dbReference type="EMBL" id="MFZH01000026">
    <property type="protein sequence ID" value="OGK18770.1"/>
    <property type="molecule type" value="Genomic_DNA"/>
</dbReference>
<evidence type="ECO:0008006" key="3">
    <source>
        <dbReference type="Google" id="ProtNLM"/>
    </source>
</evidence>
<evidence type="ECO:0000313" key="1">
    <source>
        <dbReference type="EMBL" id="OGK18770.1"/>
    </source>
</evidence>
<dbReference type="InterPro" id="IPR023198">
    <property type="entry name" value="PGP-like_dom2"/>
</dbReference>
<reference evidence="1 2" key="1">
    <citation type="journal article" date="2016" name="Nat. Commun.">
        <title>Thousands of microbial genomes shed light on interconnected biogeochemical processes in an aquifer system.</title>
        <authorList>
            <person name="Anantharaman K."/>
            <person name="Brown C.T."/>
            <person name="Hug L.A."/>
            <person name="Sharon I."/>
            <person name="Castelle C.J."/>
            <person name="Probst A.J."/>
            <person name="Thomas B.C."/>
            <person name="Singh A."/>
            <person name="Wilkins M.J."/>
            <person name="Karaoz U."/>
            <person name="Brodie E.L."/>
            <person name="Williams K.H."/>
            <person name="Hubbard S.S."/>
            <person name="Banfield J.F."/>
        </authorList>
    </citation>
    <scope>NUCLEOTIDE SEQUENCE [LARGE SCALE GENOMIC DNA]</scope>
</reference>
<protein>
    <recommendedName>
        <fullName evidence="3">HAD family hydrolase</fullName>
    </recommendedName>
</protein>
<dbReference type="Gene3D" id="1.10.150.240">
    <property type="entry name" value="Putative phosphatase, domain 2"/>
    <property type="match status" value="1"/>
</dbReference>
<dbReference type="PANTHER" id="PTHR43434:SF1">
    <property type="entry name" value="PHOSPHOGLYCOLATE PHOSPHATASE"/>
    <property type="match status" value="1"/>
</dbReference>
<dbReference type="Proteomes" id="UP000176850">
    <property type="component" value="Unassembled WGS sequence"/>
</dbReference>
<accession>A0A1F7GIF5</accession>
<comment type="caution">
    <text evidence="1">The sequence shown here is derived from an EMBL/GenBank/DDBJ whole genome shotgun (WGS) entry which is preliminary data.</text>
</comment>
<dbReference type="InterPro" id="IPR023214">
    <property type="entry name" value="HAD_sf"/>
</dbReference>
<dbReference type="SUPFAM" id="SSF56784">
    <property type="entry name" value="HAD-like"/>
    <property type="match status" value="1"/>
</dbReference>
<sequence>MIKVVVLDFDDTLCMTEEVCFYMENDILESMGLLAMSRETHKKNWGMALAAAIAQRAPGVDVEEFMKRIEKLTSKYHATGKFDTISNENLQSLDELKKAGYKLAILTSRSIAEMRHLLHGDHPLSERIERFYHKDNSTFLKPDPRVFDQVFEDFNVTPVECVYVGDTPTDAQAAKGANMHFIALLESGLRTEEDFSEYEVDFFAKKFPDIIRMLPASSAASTATSPRRTARKS</sequence>
<proteinExistence type="predicted"/>
<dbReference type="GO" id="GO:0006281">
    <property type="term" value="P:DNA repair"/>
    <property type="evidence" value="ECO:0007669"/>
    <property type="project" value="TreeGrafter"/>
</dbReference>
<name>A0A1F7GIF5_9BACT</name>
<dbReference type="SFLD" id="SFLDG01129">
    <property type="entry name" value="C1.5:_HAD__Beta-PGM__Phosphata"/>
    <property type="match status" value="1"/>
</dbReference>
<dbReference type="NCBIfam" id="TIGR01549">
    <property type="entry name" value="HAD-SF-IA-v1"/>
    <property type="match status" value="1"/>
</dbReference>
<dbReference type="InterPro" id="IPR036412">
    <property type="entry name" value="HAD-like_sf"/>
</dbReference>
<dbReference type="InterPro" id="IPR050155">
    <property type="entry name" value="HAD-like_hydrolase_sf"/>
</dbReference>
<gene>
    <name evidence="1" type="ORF">A2799_03325</name>
</gene>
<dbReference type="GO" id="GO:0008967">
    <property type="term" value="F:phosphoglycolate phosphatase activity"/>
    <property type="evidence" value="ECO:0007669"/>
    <property type="project" value="TreeGrafter"/>
</dbReference>
<evidence type="ECO:0000313" key="2">
    <source>
        <dbReference type="Proteomes" id="UP000176850"/>
    </source>
</evidence>
<dbReference type="GO" id="GO:0005829">
    <property type="term" value="C:cytosol"/>
    <property type="evidence" value="ECO:0007669"/>
    <property type="project" value="TreeGrafter"/>
</dbReference>
<dbReference type="PANTHER" id="PTHR43434">
    <property type="entry name" value="PHOSPHOGLYCOLATE PHOSPHATASE"/>
    <property type="match status" value="1"/>
</dbReference>